<name>A0A538TJL9_UNCEI</name>
<keyword evidence="3" id="KW-0413">Isomerase</keyword>
<comment type="caution">
    <text evidence="7">The sequence shown here is derived from an EMBL/GenBank/DDBJ whole genome shotgun (WGS) entry which is preliminary data.</text>
</comment>
<dbReference type="InterPro" id="IPR010196">
    <property type="entry name" value="OSB_synthase_MenC1"/>
</dbReference>
<comment type="pathway">
    <text evidence="5">Quinol/quinone metabolism; 1,4-dihydroxy-2-naphthoate biosynthesis; 1,4-dihydroxy-2-naphthoate from chorismate: step 4/7.</text>
</comment>
<dbReference type="GO" id="GO:0043748">
    <property type="term" value="F:O-succinylbenzoate synthase activity"/>
    <property type="evidence" value="ECO:0007669"/>
    <property type="project" value="UniProtKB-EC"/>
</dbReference>
<comment type="function">
    <text evidence="5">Converts 2-succinyl-6-hydroxy-2,4-cyclohexadiene-1-carboxylate (SHCHC) to 2-succinylbenzoate (OSB).</text>
</comment>
<dbReference type="SFLD" id="SFLDG00180">
    <property type="entry name" value="muconate_cycloisomerase"/>
    <property type="match status" value="1"/>
</dbReference>
<dbReference type="Gene3D" id="3.30.390.10">
    <property type="entry name" value="Enolase-like, N-terminal domain"/>
    <property type="match status" value="1"/>
</dbReference>
<dbReference type="SFLD" id="SFLDS00001">
    <property type="entry name" value="Enolase"/>
    <property type="match status" value="1"/>
</dbReference>
<keyword evidence="1 5" id="KW-0479">Metal-binding</keyword>
<feature type="binding site" evidence="5">
    <location>
        <position position="194"/>
    </location>
    <ligand>
        <name>Mg(2+)</name>
        <dbReference type="ChEBI" id="CHEBI:18420"/>
    </ligand>
</feature>
<dbReference type="InterPro" id="IPR029065">
    <property type="entry name" value="Enolase_C-like"/>
</dbReference>
<feature type="binding site" evidence="5">
    <location>
        <position position="220"/>
    </location>
    <ligand>
        <name>Mg(2+)</name>
        <dbReference type="ChEBI" id="CHEBI:18420"/>
    </ligand>
</feature>
<dbReference type="UniPathway" id="UPA01057">
    <property type="reaction ID" value="UER00165"/>
</dbReference>
<gene>
    <name evidence="5" type="primary">menC</name>
    <name evidence="7" type="ORF">E6K79_09230</name>
</gene>
<dbReference type="SFLD" id="SFLDF00009">
    <property type="entry name" value="o-succinylbenzoate_synthase"/>
    <property type="match status" value="1"/>
</dbReference>
<keyword evidence="2 5" id="KW-0460">Magnesium</keyword>
<comment type="similarity">
    <text evidence="5">Belongs to the mandelate racemase/muconate lactonizing enzyme family. MenC type 1 subfamily.</text>
</comment>
<dbReference type="InterPro" id="IPR013342">
    <property type="entry name" value="Mandelate_racemase_C"/>
</dbReference>
<evidence type="ECO:0000313" key="7">
    <source>
        <dbReference type="EMBL" id="TMQ63815.1"/>
    </source>
</evidence>
<evidence type="ECO:0000313" key="8">
    <source>
        <dbReference type="Proteomes" id="UP000317691"/>
    </source>
</evidence>
<proteinExistence type="inferred from homology"/>
<dbReference type="Pfam" id="PF02746">
    <property type="entry name" value="MR_MLE_N"/>
    <property type="match status" value="1"/>
</dbReference>
<comment type="cofactor">
    <cofactor evidence="5">
        <name>a divalent metal cation</name>
        <dbReference type="ChEBI" id="CHEBI:60240"/>
    </cofactor>
</comment>
<sequence>MTIRKVWIRSYRTPLPDAWPSAEGPTTERVGSILLLEEEGGWVGLGETAPWPGFGLETHASSVAALRGAAERLVGLPREAYLEAAADLPRLAPVAASPCARHAIDLALHDLAAQHANMSVARFLSGSGALTEVPVNAAIPRLSPDRTARGAMAAVASGVGTIKVKVGGGSLGEDVARVRAVREVAGPAVRIRVDANQAWSEIEAIQTLAELRRYDIEFCEQPVPADAIDALARVRAAAGVPIAADEAVRDLATARRILAAGAADILIVKPMALGGLQAAGAVAALAGEFGAAVVVTSLLESDIGRTGALHLAASLGPSRFAHGVASAERAFDGSRRVTSYPGGKARVPTEPGLGATLPAAFWSAAELVGSFAEEGA</sequence>
<dbReference type="SUPFAM" id="SSF51604">
    <property type="entry name" value="Enolase C-terminal domain-like"/>
    <property type="match status" value="1"/>
</dbReference>
<dbReference type="EMBL" id="VBOZ01000029">
    <property type="protein sequence ID" value="TMQ63815.1"/>
    <property type="molecule type" value="Genomic_DNA"/>
</dbReference>
<dbReference type="GO" id="GO:0009234">
    <property type="term" value="P:menaquinone biosynthetic process"/>
    <property type="evidence" value="ECO:0007669"/>
    <property type="project" value="UniProtKB-UniRule"/>
</dbReference>
<dbReference type="InterPro" id="IPR029017">
    <property type="entry name" value="Enolase-like_N"/>
</dbReference>
<feature type="binding site" evidence="5">
    <location>
        <position position="245"/>
    </location>
    <ligand>
        <name>Mg(2+)</name>
        <dbReference type="ChEBI" id="CHEBI:18420"/>
    </ligand>
</feature>
<evidence type="ECO:0000256" key="3">
    <source>
        <dbReference type="ARBA" id="ARBA00023235"/>
    </source>
</evidence>
<dbReference type="EC" id="4.2.1.113" evidence="5"/>
<dbReference type="UniPathway" id="UPA00079"/>
<protein>
    <recommendedName>
        <fullName evidence="5">o-succinylbenzoate synthase</fullName>
        <shortName evidence="5">OSB synthase</shortName>
        <shortName evidence="5">OSBS</shortName>
        <ecNumber evidence="5">4.2.1.113</ecNumber>
    </recommendedName>
    <alternativeName>
        <fullName evidence="5">4-(2'-carboxyphenyl)-4-oxybutyric acid synthase</fullName>
    </alternativeName>
    <alternativeName>
        <fullName evidence="5">o-succinylbenzoic acid synthase</fullName>
    </alternativeName>
</protein>
<dbReference type="SUPFAM" id="SSF54826">
    <property type="entry name" value="Enolase N-terminal domain-like"/>
    <property type="match status" value="1"/>
</dbReference>
<feature type="domain" description="Mandelate racemase/muconate lactonizing enzyme C-terminal" evidence="6">
    <location>
        <begin position="144"/>
        <end position="241"/>
    </location>
</feature>
<dbReference type="SMART" id="SM00922">
    <property type="entry name" value="MR_MLE"/>
    <property type="match status" value="1"/>
</dbReference>
<feature type="active site" description="Proton donor" evidence="5">
    <location>
        <position position="165"/>
    </location>
</feature>
<feature type="active site" description="Proton acceptor" evidence="5">
    <location>
        <position position="269"/>
    </location>
</feature>
<evidence type="ECO:0000256" key="5">
    <source>
        <dbReference type="HAMAP-Rule" id="MF_00470"/>
    </source>
</evidence>
<dbReference type="Gene3D" id="3.20.20.120">
    <property type="entry name" value="Enolase-like C-terminal domain"/>
    <property type="match status" value="1"/>
</dbReference>
<reference evidence="7 8" key="1">
    <citation type="journal article" date="2019" name="Nat. Microbiol.">
        <title>Mediterranean grassland soil C-N compound turnover is dependent on rainfall and depth, and is mediated by genomically divergent microorganisms.</title>
        <authorList>
            <person name="Diamond S."/>
            <person name="Andeer P.F."/>
            <person name="Li Z."/>
            <person name="Crits-Christoph A."/>
            <person name="Burstein D."/>
            <person name="Anantharaman K."/>
            <person name="Lane K.R."/>
            <person name="Thomas B.C."/>
            <person name="Pan C."/>
            <person name="Northen T.R."/>
            <person name="Banfield J.F."/>
        </authorList>
    </citation>
    <scope>NUCLEOTIDE SEQUENCE [LARGE SCALE GENOMIC DNA]</scope>
    <source>
        <strain evidence="7">WS_9</strain>
    </source>
</reference>
<dbReference type="InterPro" id="IPR036849">
    <property type="entry name" value="Enolase-like_C_sf"/>
</dbReference>
<dbReference type="PANTHER" id="PTHR48073:SF2">
    <property type="entry name" value="O-SUCCINYLBENZOATE SYNTHASE"/>
    <property type="match status" value="1"/>
</dbReference>
<dbReference type="Proteomes" id="UP000317691">
    <property type="component" value="Unassembled WGS sequence"/>
</dbReference>
<evidence type="ECO:0000259" key="6">
    <source>
        <dbReference type="SMART" id="SM00922"/>
    </source>
</evidence>
<dbReference type="AlphaFoldDB" id="A0A538TJL9"/>
<dbReference type="InterPro" id="IPR013341">
    <property type="entry name" value="Mandelate_racemase_N_dom"/>
</dbReference>
<comment type="catalytic activity">
    <reaction evidence="5">
        <text>(1R,6R)-6-hydroxy-2-succinyl-cyclohexa-2,4-diene-1-carboxylate = 2-succinylbenzoate + H2O</text>
        <dbReference type="Rhea" id="RHEA:10196"/>
        <dbReference type="ChEBI" id="CHEBI:15377"/>
        <dbReference type="ChEBI" id="CHEBI:18325"/>
        <dbReference type="ChEBI" id="CHEBI:58689"/>
        <dbReference type="EC" id="4.2.1.113"/>
    </reaction>
</comment>
<keyword evidence="4 5" id="KW-0456">Lyase</keyword>
<comment type="pathway">
    <text evidence="5">Quinol/quinone metabolism; menaquinone biosynthesis.</text>
</comment>
<dbReference type="GO" id="GO:0016854">
    <property type="term" value="F:racemase and epimerase activity"/>
    <property type="evidence" value="ECO:0007669"/>
    <property type="project" value="UniProtKB-ARBA"/>
</dbReference>
<evidence type="ECO:0000256" key="2">
    <source>
        <dbReference type="ARBA" id="ARBA00022842"/>
    </source>
</evidence>
<dbReference type="Pfam" id="PF13378">
    <property type="entry name" value="MR_MLE_C"/>
    <property type="match status" value="1"/>
</dbReference>
<evidence type="ECO:0000256" key="4">
    <source>
        <dbReference type="ARBA" id="ARBA00023239"/>
    </source>
</evidence>
<dbReference type="GO" id="GO:0000287">
    <property type="term" value="F:magnesium ion binding"/>
    <property type="evidence" value="ECO:0007669"/>
    <property type="project" value="UniProtKB-UniRule"/>
</dbReference>
<evidence type="ECO:0000256" key="1">
    <source>
        <dbReference type="ARBA" id="ARBA00022723"/>
    </source>
</evidence>
<dbReference type="HAMAP" id="MF_00470">
    <property type="entry name" value="MenC_1"/>
    <property type="match status" value="1"/>
</dbReference>
<keyword evidence="5" id="KW-0474">Menaquinone biosynthesis</keyword>
<organism evidence="7 8">
    <name type="scientific">Eiseniibacteriota bacterium</name>
    <dbReference type="NCBI Taxonomy" id="2212470"/>
    <lineage>
        <taxon>Bacteria</taxon>
        <taxon>Candidatus Eiseniibacteriota</taxon>
    </lineage>
</organism>
<dbReference type="PANTHER" id="PTHR48073">
    <property type="entry name" value="O-SUCCINYLBENZOATE SYNTHASE-RELATED"/>
    <property type="match status" value="1"/>
</dbReference>
<accession>A0A538TJL9</accession>